<sequence>METISLGRLLELFKDTKTLNKLNKDNFIALEPAYRQDKDSKGHTIHFDFKTPKFENFFTIIVKLNSFEGYGNDDIELCLLAGYLRGYVSKRIPNTYDDFFKTLIQLRDEYIEYKGEFRESNKEECDKSNQLKIEKQKQLDKMASTLDKYV</sequence>
<evidence type="ECO:0000313" key="2">
    <source>
        <dbReference type="Proteomes" id="UP000028960"/>
    </source>
</evidence>
<protein>
    <submittedName>
        <fullName evidence="1">Uncharacterized protein</fullName>
    </submittedName>
</protein>
<accession>A0A076G4J6</accession>
<name>A0A076G4J6_9CAUD</name>
<dbReference type="EMBL" id="KJ888149">
    <property type="protein sequence ID" value="AII26865.1"/>
    <property type="molecule type" value="Genomic_DNA"/>
</dbReference>
<keyword evidence="2" id="KW-1185">Reference proteome</keyword>
<dbReference type="RefSeq" id="YP_009097955.1">
    <property type="nucleotide sequence ID" value="NC_025416.1"/>
</dbReference>
<organism evidence="1 2">
    <name type="scientific">Staphylococcus phage MCE-2014</name>
    <dbReference type="NCBI Taxonomy" id="1524910"/>
    <lineage>
        <taxon>Viruses</taxon>
        <taxon>Duplodnaviria</taxon>
        <taxon>Heunggongvirae</taxon>
        <taxon>Uroviricota</taxon>
        <taxon>Caudoviricetes</taxon>
        <taxon>Herelleviridae</taxon>
        <taxon>Twortvirinae</taxon>
        <taxon>Kayvirus</taxon>
        <taxon>Kayvirus MCE2014</taxon>
    </lineage>
</organism>
<evidence type="ECO:0000313" key="1">
    <source>
        <dbReference type="EMBL" id="AII26865.1"/>
    </source>
</evidence>
<proteinExistence type="predicted"/>
<reference evidence="1 2" key="1">
    <citation type="journal article" date="2014" name="Appl. Environ. Microbiol.">
        <title>Combined Use of Bacteriophage K and a Novel Bacteriophage To Reduce Staphylococcus aureus Biofilm Formation.</title>
        <authorList>
            <person name="Alves D.R."/>
            <person name="Gaudion A."/>
            <person name="Bean J.E."/>
            <person name="Perez Esteban P."/>
            <person name="Arnot T.C."/>
            <person name="Harper D.R."/>
            <person name="Kot W."/>
            <person name="Hansen L.H."/>
            <person name="Enright M.C."/>
            <person name="Jenkins A.T."/>
        </authorList>
    </citation>
    <scope>NUCLEOTIDE SEQUENCE [LARGE SCALE GENOMIC DNA]</scope>
</reference>
<dbReference type="KEGG" id="vg:22276213"/>
<dbReference type="Proteomes" id="UP000028960">
    <property type="component" value="Segment"/>
</dbReference>
<dbReference type="GeneID" id="22276213"/>